<feature type="compositionally biased region" description="Basic and acidic residues" evidence="1">
    <location>
        <begin position="140"/>
        <end position="154"/>
    </location>
</feature>
<evidence type="ECO:0000256" key="1">
    <source>
        <dbReference type="SAM" id="MobiDB-lite"/>
    </source>
</evidence>
<feature type="compositionally biased region" description="Polar residues" evidence="1">
    <location>
        <begin position="209"/>
        <end position="219"/>
    </location>
</feature>
<organism evidence="2 3">
    <name type="scientific">Penicillium frequentans</name>
    <dbReference type="NCBI Taxonomy" id="3151616"/>
    <lineage>
        <taxon>Eukaryota</taxon>
        <taxon>Fungi</taxon>
        <taxon>Dikarya</taxon>
        <taxon>Ascomycota</taxon>
        <taxon>Pezizomycotina</taxon>
        <taxon>Eurotiomycetes</taxon>
        <taxon>Eurotiomycetidae</taxon>
        <taxon>Eurotiales</taxon>
        <taxon>Aspergillaceae</taxon>
        <taxon>Penicillium</taxon>
    </lineage>
</organism>
<feature type="compositionally biased region" description="Basic and acidic residues" evidence="1">
    <location>
        <begin position="245"/>
        <end position="259"/>
    </location>
</feature>
<feature type="compositionally biased region" description="Polar residues" evidence="1">
    <location>
        <begin position="400"/>
        <end position="428"/>
    </location>
</feature>
<feature type="compositionally biased region" description="Polar residues" evidence="1">
    <location>
        <begin position="574"/>
        <end position="587"/>
    </location>
</feature>
<feature type="compositionally biased region" description="Polar residues" evidence="1">
    <location>
        <begin position="266"/>
        <end position="285"/>
    </location>
</feature>
<feature type="compositionally biased region" description="Basic and acidic residues" evidence="1">
    <location>
        <begin position="12"/>
        <end position="32"/>
    </location>
</feature>
<evidence type="ECO:0000313" key="3">
    <source>
        <dbReference type="Proteomes" id="UP001220324"/>
    </source>
</evidence>
<feature type="compositionally biased region" description="Basic and acidic residues" evidence="1">
    <location>
        <begin position="295"/>
        <end position="311"/>
    </location>
</feature>
<feature type="compositionally biased region" description="Polar residues" evidence="1">
    <location>
        <begin position="39"/>
        <end position="51"/>
    </location>
</feature>
<proteinExistence type="predicted"/>
<feature type="compositionally biased region" description="Polar residues" evidence="1">
    <location>
        <begin position="461"/>
        <end position="472"/>
    </location>
</feature>
<feature type="compositionally biased region" description="Polar residues" evidence="1">
    <location>
        <begin position="672"/>
        <end position="681"/>
    </location>
</feature>
<feature type="compositionally biased region" description="Polar residues" evidence="1">
    <location>
        <begin position="756"/>
        <end position="765"/>
    </location>
</feature>
<keyword evidence="3" id="KW-1185">Reference proteome</keyword>
<feature type="compositionally biased region" description="Low complexity" evidence="1">
    <location>
        <begin position="184"/>
        <end position="198"/>
    </location>
</feature>
<reference evidence="2 3" key="1">
    <citation type="journal article" date="2023" name="IMA Fungus">
        <title>Comparative genomic study of the Penicillium genus elucidates a diverse pangenome and 15 lateral gene transfer events.</title>
        <authorList>
            <person name="Petersen C."/>
            <person name="Sorensen T."/>
            <person name="Nielsen M.R."/>
            <person name="Sondergaard T.E."/>
            <person name="Sorensen J.L."/>
            <person name="Fitzpatrick D.A."/>
            <person name="Frisvad J.C."/>
            <person name="Nielsen K.L."/>
        </authorList>
    </citation>
    <scope>NUCLEOTIDE SEQUENCE [LARGE SCALE GENOMIC DNA]</scope>
    <source>
        <strain evidence="2 3">IBT 35679</strain>
    </source>
</reference>
<feature type="compositionally biased region" description="Polar residues" evidence="1">
    <location>
        <begin position="499"/>
        <end position="517"/>
    </location>
</feature>
<evidence type="ECO:0000313" key="2">
    <source>
        <dbReference type="EMBL" id="KAJ5532090.1"/>
    </source>
</evidence>
<feature type="region of interest" description="Disordered" evidence="1">
    <location>
        <begin position="1"/>
        <end position="705"/>
    </location>
</feature>
<feature type="compositionally biased region" description="Polar residues" evidence="1">
    <location>
        <begin position="360"/>
        <end position="386"/>
    </location>
</feature>
<gene>
    <name evidence="2" type="ORF">N7494_008642</name>
</gene>
<protein>
    <submittedName>
        <fullName evidence="2">Uncharacterized protein</fullName>
    </submittedName>
</protein>
<name>A0AAD6CNH3_9EURO</name>
<feature type="compositionally biased region" description="Polar residues" evidence="1">
    <location>
        <begin position="73"/>
        <end position="94"/>
    </location>
</feature>
<comment type="caution">
    <text evidence="2">The sequence shown here is derived from an EMBL/GenBank/DDBJ whole genome shotgun (WGS) entry which is preliminary data.</text>
</comment>
<feature type="region of interest" description="Disordered" evidence="1">
    <location>
        <begin position="749"/>
        <end position="798"/>
    </location>
</feature>
<dbReference type="EMBL" id="JAQIZZ010000007">
    <property type="protein sequence ID" value="KAJ5532090.1"/>
    <property type="molecule type" value="Genomic_DNA"/>
</dbReference>
<dbReference type="AlphaFoldDB" id="A0AAD6CNH3"/>
<accession>A0AAD6CNH3</accession>
<dbReference type="Proteomes" id="UP001220324">
    <property type="component" value="Unassembled WGS sequence"/>
</dbReference>
<sequence>MLADPPRRRRSSFSERFQRVFSSDRADQDKKRQSLGPGTPQTPSRVSAQPSDDNDSKSAATAAPSVPDDSGLGSFNFSSDSRVPSLSTTGSSASVRAIHKDEDSTQQMTTEAKHVVELDQIDSSPTWKKDTPRKERRATKRLEAERKELEKRMLQLEQSQTQADGGNSDRSSRRLVKKQKASSERSSSAGSSRLRSSSIGRFFTRSRRGSQTGIDSANESDIESARGSADANPAAPVPPSIPLALEERFGADVSRELATRHGTTLVPANQLASNQSRSLSSQHPQKSQRLHHTPLKSDDLRENWKMAEEWQKTQGGEPGAGFIQPDSLAGGKQSPRASLYGTDLDQAFTVTPRNGKKTPKTPNTGSPSAGAATDQSGLSSTNSLEGISQDADPSAMRITTVKQLRDFSSTMSEDSSGSNSTVDLQSSMPVEKHPTRNRVESTSQSYQRVYKSSPLAMHPNSPDSPTQLSNDDSSLRTDKLDLPKPLRISKVPQFEGPLSRNQQSAPVFSSEQAQSQPKRAIPGKNRESLHGSWPLTGSDIQQEPPISGGSRNSPHAIAPPKHPGRRSLEDHTPKWTSNRKPTGSTASDGAHGSKEPQIHHLSPRRVTDGGTSPVGWNDADHRRSSISSLASSYNTADEEKLDVPPGRSKRASLPAPEPKEAKPAPTEVALKETSTSATSPRANPVASGPINMLRKAPMQKMKPPRSDDVLTKLFVICCQCKYWHDMPSDVYGKLAVPERLSTGSRLARTFSRRNSGKNSTFSSDPNDPRRMPVSKRGAPTGQPRGPSVEGSVVPSQQGPVPRHQCCWCAHGMSKACCQGWIALVQMRERYH</sequence>
<feature type="compositionally biased region" description="Polar residues" evidence="1">
    <location>
        <begin position="156"/>
        <end position="169"/>
    </location>
</feature>
<feature type="compositionally biased region" description="Basic and acidic residues" evidence="1">
    <location>
        <begin position="473"/>
        <end position="484"/>
    </location>
</feature>
<feature type="compositionally biased region" description="Basic and acidic residues" evidence="1">
    <location>
        <begin position="430"/>
        <end position="439"/>
    </location>
</feature>